<sequence length="41" mass="4887">MKQKNVRRRRKNSIRKWLKETLGQLRPKTQDTPSANLKLPA</sequence>
<gene>
    <name evidence="2" type="ORF">ABNN70_08970</name>
</gene>
<dbReference type="AlphaFoldDB" id="A0AAU8ICL8"/>
<feature type="region of interest" description="Disordered" evidence="1">
    <location>
        <begin position="17"/>
        <end position="41"/>
    </location>
</feature>
<protein>
    <submittedName>
        <fullName evidence="2">Uncharacterized protein</fullName>
    </submittedName>
</protein>
<dbReference type="EMBL" id="CP159510">
    <property type="protein sequence ID" value="XCJ15853.1"/>
    <property type="molecule type" value="Genomic_DNA"/>
</dbReference>
<evidence type="ECO:0000313" key="2">
    <source>
        <dbReference type="EMBL" id="XCJ15853.1"/>
    </source>
</evidence>
<accession>A0AAU8ICL8</accession>
<organism evidence="2">
    <name type="scientific">Sporolactobacillus sp. Y61</name>
    <dbReference type="NCBI Taxonomy" id="3160863"/>
    <lineage>
        <taxon>Bacteria</taxon>
        <taxon>Bacillati</taxon>
        <taxon>Bacillota</taxon>
        <taxon>Bacilli</taxon>
        <taxon>Bacillales</taxon>
        <taxon>Sporolactobacillaceae</taxon>
        <taxon>Sporolactobacillus</taxon>
    </lineage>
</organism>
<name>A0AAU8ICL8_9BACL</name>
<evidence type="ECO:0000256" key="1">
    <source>
        <dbReference type="SAM" id="MobiDB-lite"/>
    </source>
</evidence>
<reference evidence="2" key="1">
    <citation type="submission" date="2024-06" db="EMBL/GenBank/DDBJ databases">
        <authorList>
            <person name="Fan A."/>
            <person name="Zhang F.Y."/>
            <person name="Zhang L."/>
        </authorList>
    </citation>
    <scope>NUCLEOTIDE SEQUENCE</scope>
    <source>
        <strain evidence="2">Y61</strain>
    </source>
</reference>
<dbReference type="RefSeq" id="WP_256359835.1">
    <property type="nucleotide sequence ID" value="NZ_CP159510.1"/>
</dbReference>
<proteinExistence type="predicted"/>